<reference evidence="15 16" key="1">
    <citation type="journal article" date="2020" name="bioRxiv">
        <title>Sequence and annotation of 42 cannabis genomes reveals extensive copy number variation in cannabinoid synthesis and pathogen resistance genes.</title>
        <authorList>
            <person name="Mckernan K.J."/>
            <person name="Helbert Y."/>
            <person name="Kane L.T."/>
            <person name="Ebling H."/>
            <person name="Zhang L."/>
            <person name="Liu B."/>
            <person name="Eaton Z."/>
            <person name="Mclaughlin S."/>
            <person name="Kingan S."/>
            <person name="Baybayan P."/>
            <person name="Concepcion G."/>
            <person name="Jordan M."/>
            <person name="Riva A."/>
            <person name="Barbazuk W."/>
            <person name="Harkins T."/>
        </authorList>
    </citation>
    <scope>NUCLEOTIDE SEQUENCE [LARGE SCALE GENOMIC DNA]</scope>
    <source>
        <strain evidence="16">cv. Jamaican Lion 4</strain>
        <tissue evidence="15">Leaf</tissue>
    </source>
</reference>
<feature type="binding site" evidence="10">
    <location>
        <position position="106"/>
    </location>
    <ligand>
        <name>oxalate</name>
        <dbReference type="ChEBI" id="CHEBI:30623"/>
    </ligand>
</feature>
<dbReference type="PRINTS" id="PR00325">
    <property type="entry name" value="GERMIN"/>
</dbReference>
<feature type="disulfide bond" evidence="12">
    <location>
        <begin position="32"/>
        <end position="47"/>
    </location>
</feature>
<dbReference type="InterPro" id="IPR014710">
    <property type="entry name" value="RmlC-like_jellyroll"/>
</dbReference>
<gene>
    <name evidence="15" type="ORF">F8388_013507</name>
</gene>
<dbReference type="SMART" id="SM00835">
    <property type="entry name" value="Cupin_1"/>
    <property type="match status" value="2"/>
</dbReference>
<evidence type="ECO:0000256" key="10">
    <source>
        <dbReference type="PIRSR" id="PIRSR601929-1"/>
    </source>
</evidence>
<dbReference type="GO" id="GO:0048046">
    <property type="term" value="C:apoplast"/>
    <property type="evidence" value="ECO:0007669"/>
    <property type="project" value="UniProtKB-SubCell"/>
</dbReference>
<feature type="binding site" evidence="10">
    <location>
        <position position="116"/>
    </location>
    <ligand>
        <name>oxalate</name>
        <dbReference type="ChEBI" id="CHEBI:30623"/>
    </ligand>
</feature>
<keyword evidence="4" id="KW-0052">Apoplast</keyword>
<feature type="binding site" evidence="10">
    <location>
        <position position="111"/>
    </location>
    <ligand>
        <name>oxalate</name>
        <dbReference type="ChEBI" id="CHEBI:30623"/>
    </ligand>
</feature>
<evidence type="ECO:0000256" key="6">
    <source>
        <dbReference type="ARBA" id="ARBA00022723"/>
    </source>
</evidence>
<feature type="binding site" evidence="11">
    <location>
        <position position="111"/>
    </location>
    <ligand>
        <name>Mn(2+)</name>
        <dbReference type="ChEBI" id="CHEBI:29035"/>
    </ligand>
</feature>
<keyword evidence="6 10" id="KW-0479">Metal-binding</keyword>
<dbReference type="Proteomes" id="UP000525078">
    <property type="component" value="Unassembled WGS sequence"/>
</dbReference>
<comment type="subcellular location">
    <subcellularLocation>
        <location evidence="2">Secreted</location>
        <location evidence="2">Extracellular space</location>
        <location evidence="2">Apoplast</location>
    </subcellularLocation>
</comment>
<dbReference type="InterPro" id="IPR011051">
    <property type="entry name" value="RmlC_Cupin_sf"/>
</dbReference>
<evidence type="ECO:0000256" key="3">
    <source>
        <dbReference type="ARBA" id="ARBA00007456"/>
    </source>
</evidence>
<evidence type="ECO:0000256" key="12">
    <source>
        <dbReference type="PIRSR" id="PIRSR601929-3"/>
    </source>
</evidence>
<evidence type="ECO:0000256" key="11">
    <source>
        <dbReference type="PIRSR" id="PIRSR601929-2"/>
    </source>
</evidence>
<comment type="similarity">
    <text evidence="3">Belongs to the germin family.</text>
</comment>
<dbReference type="PANTHER" id="PTHR31238">
    <property type="entry name" value="GERMIN-LIKE PROTEIN SUBFAMILY 3 MEMBER 3"/>
    <property type="match status" value="1"/>
</dbReference>
<proteinExistence type="inferred from homology"/>
<dbReference type="InterPro" id="IPR001929">
    <property type="entry name" value="Germin"/>
</dbReference>
<dbReference type="PROSITE" id="PS00725">
    <property type="entry name" value="GERMIN"/>
    <property type="match status" value="2"/>
</dbReference>
<evidence type="ECO:0000256" key="9">
    <source>
        <dbReference type="ARBA" id="ARBA00023211"/>
    </source>
</evidence>
<feature type="binding site" evidence="11">
    <location>
        <position position="116"/>
    </location>
    <ligand>
        <name>Mn(2+)</name>
        <dbReference type="ChEBI" id="CHEBI:29035"/>
    </ligand>
</feature>
<evidence type="ECO:0000313" key="15">
    <source>
        <dbReference type="EMBL" id="KAF4379289.1"/>
    </source>
</evidence>
<feature type="signal peptide" evidence="13">
    <location>
        <begin position="1"/>
        <end position="22"/>
    </location>
</feature>
<comment type="caution">
    <text evidence="15">The sequence shown here is derived from an EMBL/GenBank/DDBJ whole genome shotgun (WGS) entry which is preliminary data.</text>
</comment>
<accession>A0A7J6GAY4</accession>
<feature type="domain" description="Cupin type-1" evidence="14">
    <location>
        <begin position="303"/>
        <end position="453"/>
    </location>
</feature>
<dbReference type="InterPro" id="IPR006045">
    <property type="entry name" value="Cupin_1"/>
</dbReference>
<dbReference type="FunFam" id="2.60.120.10:FF:000005">
    <property type="entry name" value="Germin-like protein subfamily 1 member 8"/>
    <property type="match status" value="2"/>
</dbReference>
<dbReference type="GO" id="GO:0030145">
    <property type="term" value="F:manganese ion binding"/>
    <property type="evidence" value="ECO:0007669"/>
    <property type="project" value="InterPro"/>
</dbReference>
<dbReference type="EMBL" id="JAATIP010000069">
    <property type="protein sequence ID" value="KAF4379289.1"/>
    <property type="molecule type" value="Genomic_DNA"/>
</dbReference>
<dbReference type="SUPFAM" id="SSF51182">
    <property type="entry name" value="RmlC-like cupins"/>
    <property type="match status" value="2"/>
</dbReference>
<feature type="binding site" evidence="11">
    <location>
        <position position="109"/>
    </location>
    <ligand>
        <name>Mn(2+)</name>
        <dbReference type="ChEBI" id="CHEBI:29035"/>
    </ligand>
</feature>
<evidence type="ECO:0000313" key="16">
    <source>
        <dbReference type="Proteomes" id="UP000525078"/>
    </source>
</evidence>
<comment type="function">
    <text evidence="1">May play a role in plant defense. Probably has no oxalate oxidase activity even if the active site is conserved.</text>
</comment>
<evidence type="ECO:0000256" key="13">
    <source>
        <dbReference type="SAM" id="SignalP"/>
    </source>
</evidence>
<organism evidence="15 16">
    <name type="scientific">Cannabis sativa</name>
    <name type="common">Hemp</name>
    <name type="synonym">Marijuana</name>
    <dbReference type="NCBI Taxonomy" id="3483"/>
    <lineage>
        <taxon>Eukaryota</taxon>
        <taxon>Viridiplantae</taxon>
        <taxon>Streptophyta</taxon>
        <taxon>Embryophyta</taxon>
        <taxon>Tracheophyta</taxon>
        <taxon>Spermatophyta</taxon>
        <taxon>Magnoliopsida</taxon>
        <taxon>eudicotyledons</taxon>
        <taxon>Gunneridae</taxon>
        <taxon>Pentapetalae</taxon>
        <taxon>rosids</taxon>
        <taxon>fabids</taxon>
        <taxon>Rosales</taxon>
        <taxon>Cannabaceae</taxon>
        <taxon>Cannabis</taxon>
    </lineage>
</organism>
<evidence type="ECO:0000256" key="2">
    <source>
        <dbReference type="ARBA" id="ARBA00004271"/>
    </source>
</evidence>
<evidence type="ECO:0000256" key="5">
    <source>
        <dbReference type="ARBA" id="ARBA00022525"/>
    </source>
</evidence>
<evidence type="ECO:0000256" key="4">
    <source>
        <dbReference type="ARBA" id="ARBA00022523"/>
    </source>
</evidence>
<feature type="chain" id="PRO_5029791935" description="Cupin type-1 domain-containing protein" evidence="13">
    <location>
        <begin position="23"/>
        <end position="459"/>
    </location>
</feature>
<dbReference type="CDD" id="cd02241">
    <property type="entry name" value="cupin_OxOx"/>
    <property type="match status" value="2"/>
</dbReference>
<feature type="binding site" evidence="11">
    <location>
        <position position="157"/>
    </location>
    <ligand>
        <name>Mn(2+)</name>
        <dbReference type="ChEBI" id="CHEBI:29035"/>
    </ligand>
</feature>
<feature type="domain" description="Cupin type-1" evidence="14">
    <location>
        <begin position="61"/>
        <end position="211"/>
    </location>
</feature>
<protein>
    <recommendedName>
        <fullName evidence="14">Cupin type-1 domain-containing protein</fullName>
    </recommendedName>
</protein>
<dbReference type="AlphaFoldDB" id="A0A7J6GAY4"/>
<dbReference type="InterPro" id="IPR019780">
    <property type="entry name" value="Germin_Mn-BS"/>
</dbReference>
<evidence type="ECO:0000256" key="7">
    <source>
        <dbReference type="ARBA" id="ARBA00023157"/>
    </source>
</evidence>
<evidence type="ECO:0000259" key="14">
    <source>
        <dbReference type="SMART" id="SM00835"/>
    </source>
</evidence>
<evidence type="ECO:0000256" key="8">
    <source>
        <dbReference type="ARBA" id="ARBA00023180"/>
    </source>
</evidence>
<keyword evidence="8" id="KW-0325">Glycoprotein</keyword>
<keyword evidence="9 10" id="KW-0464">Manganese</keyword>
<dbReference type="Gene3D" id="2.60.120.10">
    <property type="entry name" value="Jelly Rolls"/>
    <property type="match status" value="2"/>
</dbReference>
<keyword evidence="13" id="KW-0732">Signal</keyword>
<keyword evidence="7 12" id="KW-1015">Disulfide bond</keyword>
<sequence length="459" mass="48445">MGSRVLLLLVALFAIVSSIALASDPSSLQDFCVAASNSPVLVNGIVCKDPKMVGAQDFFFSGLQKPGNTSNALGSSVTPVGVTQIPGLNTLGISLARIDYAPWGINPPHTHPRASEILTVIEGSLEVGFVTSNPDNRLITKILHKGDVFVFPVGLIHYQKNVAHGNTIAIAALSSQNAGVITIANAVFGSKPDIPIDILARAFQLDKTVVANLQSKWTFGIPSRSVSFVDGINWVKRLISALMGCRVLLLLVALFAIVSSIALASDPSSLQDFCVAASNSPVLVNGFVCKDPKMVGVQDFFFSGLQKLGNTSNALGSRVTPVGVTQIPGLNTLGISLARIDYAPRGINPPHTHPRASEILTVIEGSLEVGFVTSNPDNRLITKILHKGDVFVFPVGLIHYQRNVAYGNTIAIAALSSQNAGVITIANAVFGSKPDIPVDILAKAFQLDKTVVGNLLSKF</sequence>
<dbReference type="Pfam" id="PF00190">
    <property type="entry name" value="Cupin_1"/>
    <property type="match status" value="2"/>
</dbReference>
<keyword evidence="5" id="KW-0964">Secreted</keyword>
<evidence type="ECO:0000256" key="1">
    <source>
        <dbReference type="ARBA" id="ARBA00003629"/>
    </source>
</evidence>
<name>A0A7J6GAY4_CANSA</name>